<keyword evidence="1" id="KW-0175">Coiled coil</keyword>
<evidence type="ECO:0000256" key="1">
    <source>
        <dbReference type="SAM" id="Coils"/>
    </source>
</evidence>
<dbReference type="EMBL" id="MELK01000042">
    <property type="protein sequence ID" value="OFW56644.1"/>
    <property type="molecule type" value="Genomic_DNA"/>
</dbReference>
<dbReference type="AlphaFoldDB" id="A0A1F2WII6"/>
<feature type="coiled-coil region" evidence="1">
    <location>
        <begin position="491"/>
        <end position="518"/>
    </location>
</feature>
<dbReference type="Gene3D" id="3.30.479.30">
    <property type="entry name" value="Band 7 domain"/>
    <property type="match status" value="1"/>
</dbReference>
<dbReference type="InterPro" id="IPR036013">
    <property type="entry name" value="Band_7/SPFH_dom_sf"/>
</dbReference>
<feature type="domain" description="Band 7" evidence="2">
    <location>
        <begin position="329"/>
        <end position="513"/>
    </location>
</feature>
<evidence type="ECO:0000313" key="4">
    <source>
        <dbReference type="Proteomes" id="UP000177876"/>
    </source>
</evidence>
<proteinExistence type="predicted"/>
<protein>
    <recommendedName>
        <fullName evidence="2">Band 7 domain-containing protein</fullName>
    </recommendedName>
</protein>
<organism evidence="3 4">
    <name type="scientific">Candidatus Solincola sediminis</name>
    <dbReference type="NCBI Taxonomy" id="1797199"/>
    <lineage>
        <taxon>Bacteria</taxon>
        <taxon>Bacillati</taxon>
        <taxon>Actinomycetota</taxon>
        <taxon>Candidatus Geothermincolia</taxon>
        <taxon>Candidatus Geothermincolales</taxon>
        <taxon>Candidatus Geothermincolaceae</taxon>
        <taxon>Candidatus Solincola</taxon>
    </lineage>
</organism>
<sequence>MGLLIVVISVASVALIVFLLSLNRIGPTQVGLVTKRYSFKKLSEDNPIAFKGEAGYQADLLMPGLRFKLWPVYKVAKFPWVQVPASEIGVVIAQVGSPLPIGAKSAVYNPKFGNYSDLTTFIDNNGQKGVQRPVLPPGTMMPIHPVAFLVITKNQVYGLPVSPELNELTDAEGNLSPQSFGLSESDLNLVWISPMPKEEGGELIDMVGIVTTYEGDPLPSGAIASRLGEFDDVKEMEARDAGDLELIELLLGNKNNLHNNYQDFQSFLDNGGKIGLQHDPLLYGAYALNPFLVGVEMVPMLVVMQGQVAVIKAYVGLSTEDTSGTEFKFGSLVRPGHRGIWQEPLRTGKYAINPRIYQAEIVPTAILTLNWAEATSAAHNLDRQLKQIIAKSREGFIFSIDLQVQIHVPDTKAPKVISMVGTMQNLVNEVLQAAVGNHFRDKLQSMQAVQFIETRQAVQMEAFNHIKDKLEDYQVETRGVYIQDVIFPPDLVRVLTEREIARQEIETFQRQKDAQVQRIDTEQAKGTADMQADLAKSKVGVDIKTNDSNARRAEANGEAFYISETGAAKGAEVEAVGMARAKSYKAQVSALGQGPTALVNSVDALSRSGTAFVPQILVTGGGNGVLDGLAAQIMSKLSGKNGDAGPPENLEADTL</sequence>
<accession>A0A1F2WII6</accession>
<reference evidence="3 4" key="1">
    <citation type="journal article" date="2016" name="Nat. Commun.">
        <title>Thousands of microbial genomes shed light on interconnected biogeochemical processes in an aquifer system.</title>
        <authorList>
            <person name="Anantharaman K."/>
            <person name="Brown C.T."/>
            <person name="Hug L.A."/>
            <person name="Sharon I."/>
            <person name="Castelle C.J."/>
            <person name="Probst A.J."/>
            <person name="Thomas B.C."/>
            <person name="Singh A."/>
            <person name="Wilkins M.J."/>
            <person name="Karaoz U."/>
            <person name="Brodie E.L."/>
            <person name="Williams K.H."/>
            <person name="Hubbard S.S."/>
            <person name="Banfield J.F."/>
        </authorList>
    </citation>
    <scope>NUCLEOTIDE SEQUENCE [LARGE SCALE GENOMIC DNA]</scope>
</reference>
<dbReference type="Proteomes" id="UP000177876">
    <property type="component" value="Unassembled WGS sequence"/>
</dbReference>
<dbReference type="Pfam" id="PF01145">
    <property type="entry name" value="Band_7"/>
    <property type="match status" value="1"/>
</dbReference>
<evidence type="ECO:0000259" key="2">
    <source>
        <dbReference type="Pfam" id="PF01145"/>
    </source>
</evidence>
<gene>
    <name evidence="3" type="ORF">A2Y75_08755</name>
</gene>
<dbReference type="InterPro" id="IPR001107">
    <property type="entry name" value="Band_7"/>
</dbReference>
<evidence type="ECO:0000313" key="3">
    <source>
        <dbReference type="EMBL" id="OFW56644.1"/>
    </source>
</evidence>
<comment type="caution">
    <text evidence="3">The sequence shown here is derived from an EMBL/GenBank/DDBJ whole genome shotgun (WGS) entry which is preliminary data.</text>
</comment>
<dbReference type="SUPFAM" id="SSF117892">
    <property type="entry name" value="Band 7/SPFH domain"/>
    <property type="match status" value="1"/>
</dbReference>
<name>A0A1F2WII6_9ACTN</name>